<feature type="compositionally biased region" description="Basic and acidic residues" evidence="1">
    <location>
        <begin position="97"/>
        <end position="127"/>
    </location>
</feature>
<feature type="compositionally biased region" description="Acidic residues" evidence="1">
    <location>
        <begin position="415"/>
        <end position="424"/>
    </location>
</feature>
<dbReference type="OrthoDB" id="9932926at2759"/>
<dbReference type="SUPFAM" id="SSF52833">
    <property type="entry name" value="Thioredoxin-like"/>
    <property type="match status" value="1"/>
</dbReference>
<dbReference type="Gene3D" id="3.40.30.10">
    <property type="entry name" value="Glutaredoxin"/>
    <property type="match status" value="1"/>
</dbReference>
<dbReference type="InterPro" id="IPR006993">
    <property type="entry name" value="Glut_rich_SH3-bd"/>
</dbReference>
<feature type="region of interest" description="Disordered" evidence="1">
    <location>
        <begin position="1"/>
        <end position="61"/>
    </location>
</feature>
<proteinExistence type="predicted"/>
<gene>
    <name evidence="2" type="ORF">BABINDRAFT_160384</name>
</gene>
<dbReference type="Pfam" id="PF04908">
    <property type="entry name" value="SH3BGR"/>
    <property type="match status" value="1"/>
</dbReference>
<dbReference type="RefSeq" id="XP_018986275.1">
    <property type="nucleotide sequence ID" value="XM_019128200.1"/>
</dbReference>
<accession>A0A1E3QVG0</accession>
<evidence type="ECO:0000313" key="2">
    <source>
        <dbReference type="EMBL" id="ODQ80947.1"/>
    </source>
</evidence>
<dbReference type="AlphaFoldDB" id="A0A1E3QVG0"/>
<organism evidence="2 3">
    <name type="scientific">Babjeviella inositovora NRRL Y-12698</name>
    <dbReference type="NCBI Taxonomy" id="984486"/>
    <lineage>
        <taxon>Eukaryota</taxon>
        <taxon>Fungi</taxon>
        <taxon>Dikarya</taxon>
        <taxon>Ascomycota</taxon>
        <taxon>Saccharomycotina</taxon>
        <taxon>Pichiomycetes</taxon>
        <taxon>Serinales incertae sedis</taxon>
        <taxon>Babjeviella</taxon>
    </lineage>
</organism>
<dbReference type="PROSITE" id="PS51354">
    <property type="entry name" value="GLUTAREDOXIN_2"/>
    <property type="match status" value="1"/>
</dbReference>
<dbReference type="InterPro" id="IPR036249">
    <property type="entry name" value="Thioredoxin-like_sf"/>
</dbReference>
<dbReference type="STRING" id="984486.A0A1E3QVG0"/>
<feature type="compositionally biased region" description="Polar residues" evidence="1">
    <location>
        <begin position="540"/>
        <end position="549"/>
    </location>
</feature>
<dbReference type="EMBL" id="KV454428">
    <property type="protein sequence ID" value="ODQ80947.1"/>
    <property type="molecule type" value="Genomic_DNA"/>
</dbReference>
<feature type="region of interest" description="Disordered" evidence="1">
    <location>
        <begin position="257"/>
        <end position="370"/>
    </location>
</feature>
<protein>
    <submittedName>
        <fullName evidence="2">Uncharacterized protein</fullName>
    </submittedName>
</protein>
<keyword evidence="3" id="KW-1185">Reference proteome</keyword>
<feature type="compositionally biased region" description="Acidic residues" evidence="1">
    <location>
        <begin position="306"/>
        <end position="317"/>
    </location>
</feature>
<feature type="region of interest" description="Disordered" evidence="1">
    <location>
        <begin position="91"/>
        <end position="175"/>
    </location>
</feature>
<name>A0A1E3QVG0_9ASCO</name>
<dbReference type="GeneID" id="30146053"/>
<dbReference type="Proteomes" id="UP000094336">
    <property type="component" value="Unassembled WGS sequence"/>
</dbReference>
<sequence length="850" mass="90723">MSETPVYPGDELTPTVSLVGSSVRCADDTSEATPPPNTKSKSKSKSKKKKKSKASVTTSLDDLISEGALLASEEDFAEFLDDSGNVKSEIVASVKGGPKELTKNPSKDEISKDEISKEEISKEEISKGEIASNGATAGIVPGTPDSVSATPEPPSPVRGTVSEPSHGDSAAASYDQDHYTPSLMILEAEGALLSSSDLLPSHSVDDLSQHSAEPTVVPARVQFTEETPEVVSHVDSLFTVPAGARDGSASPFIHARSSSRVKESLNLNPHKPLNMSKPHLARGDSYQNTHDRSPSPSCEPEVQELVGEELVEEEDEADRTGRTGRTVTSGVDRPKYTRSASSQAYLRSISRSRSRQPSVGSRVAHHEETNEVLTEEGALIGGNLDMRPDLQELADKAYGEEKHSNLHEHSKVIAEAEEDEEPADGDVTLTQETAKESSGELAALPLVETPEVPNGGETGIEPNETEEITKEIDEPLVGVSKPIQAKDLKAGEPGLAKTEAESKQDAGEEITPAVEKSVQDIAKVDPVTTAEATDNEPVSGFQTVSNGMNSAIDESPSVEAPSDGPGEETSFIEAVSNESASNEPTAKEPVINTEDELISDTRPVTEVEPASHLLKDAALVSEPVSKEEATSDNVHADATLTKEALPSSEPIAVSIEATKIEEENDVPGTDVPAESEANEATAPAAQSKGSSVDFTDDDFAGISESDLEKEFGGRDLDTLVTKSNPSAKVTTITDDDFSGITAAEIEKEFGAKKPEATPVFVFSSFAGGFQVASRTRRLESILQANEIKFVTRDLGTDDEAKKIWRRYSNGKTLPGVVKNVDDFIGNWQDLEDANEHWEVRDLVYSQGAYK</sequence>
<feature type="compositionally biased region" description="Basic and acidic residues" evidence="1">
    <location>
        <begin position="401"/>
        <end position="414"/>
    </location>
</feature>
<reference evidence="3" key="1">
    <citation type="submission" date="2016-05" db="EMBL/GenBank/DDBJ databases">
        <title>Comparative genomics of biotechnologically important yeasts.</title>
        <authorList>
            <consortium name="DOE Joint Genome Institute"/>
            <person name="Riley R."/>
            <person name="Haridas S."/>
            <person name="Wolfe K.H."/>
            <person name="Lopes M.R."/>
            <person name="Hittinger C.T."/>
            <person name="Goker M."/>
            <person name="Salamov A."/>
            <person name="Wisecaver J."/>
            <person name="Long T.M."/>
            <person name="Aerts A.L."/>
            <person name="Barry K."/>
            <person name="Choi C."/>
            <person name="Clum A."/>
            <person name="Coughlan A.Y."/>
            <person name="Deshpande S."/>
            <person name="Douglass A.P."/>
            <person name="Hanson S.J."/>
            <person name="Klenk H.-P."/>
            <person name="Labutti K."/>
            <person name="Lapidus A."/>
            <person name="Lindquist E."/>
            <person name="Lipzen A."/>
            <person name="Meier-Kolthoff J.P."/>
            <person name="Ohm R.A."/>
            <person name="Otillar R.P."/>
            <person name="Pangilinan J."/>
            <person name="Peng Y."/>
            <person name="Rokas A."/>
            <person name="Rosa C.A."/>
            <person name="Scheuner C."/>
            <person name="Sibirny A.A."/>
            <person name="Slot J.C."/>
            <person name="Stielow J.B."/>
            <person name="Sun H."/>
            <person name="Kurtzman C.P."/>
            <person name="Blackwell M."/>
            <person name="Grigoriev I.V."/>
            <person name="Jeffries T.W."/>
        </authorList>
    </citation>
    <scope>NUCLEOTIDE SEQUENCE [LARGE SCALE GENOMIC DNA]</scope>
    <source>
        <strain evidence="3">NRRL Y-12698</strain>
    </source>
</reference>
<feature type="region of interest" description="Disordered" evidence="1">
    <location>
        <begin position="401"/>
        <end position="697"/>
    </location>
</feature>
<feature type="compositionally biased region" description="Basic residues" evidence="1">
    <location>
        <begin position="40"/>
        <end position="53"/>
    </location>
</feature>
<evidence type="ECO:0000256" key="1">
    <source>
        <dbReference type="SAM" id="MobiDB-lite"/>
    </source>
</evidence>
<evidence type="ECO:0000313" key="3">
    <source>
        <dbReference type="Proteomes" id="UP000094336"/>
    </source>
</evidence>